<protein>
    <submittedName>
        <fullName evidence="3">MarR family transcriptional regulator</fullName>
    </submittedName>
</protein>
<name>A0A6B1IHM8_9EURY</name>
<dbReference type="CDD" id="cd00090">
    <property type="entry name" value="HTH_ARSR"/>
    <property type="match status" value="1"/>
</dbReference>
<dbReference type="SUPFAM" id="SSF46785">
    <property type="entry name" value="Winged helix' DNA-binding domain"/>
    <property type="match status" value="1"/>
</dbReference>
<evidence type="ECO:0000313" key="4">
    <source>
        <dbReference type="Proteomes" id="UP000460194"/>
    </source>
</evidence>
<dbReference type="AlphaFoldDB" id="A0A6B1IHM8"/>
<dbReference type="Gene3D" id="1.10.10.10">
    <property type="entry name" value="Winged helix-like DNA-binding domain superfamily/Winged helix DNA-binding domain"/>
    <property type="match status" value="1"/>
</dbReference>
<evidence type="ECO:0000256" key="1">
    <source>
        <dbReference type="SAM" id="MobiDB-lite"/>
    </source>
</evidence>
<dbReference type="InterPro" id="IPR000835">
    <property type="entry name" value="HTH_MarR-typ"/>
</dbReference>
<evidence type="ECO:0000259" key="2">
    <source>
        <dbReference type="Pfam" id="PF12802"/>
    </source>
</evidence>
<sequence>MPVDFESYRPSDLPDEDTNGRRILEFLARNPELGFRPSELAEELDIPRGSVGTTLRRLEQRGLVRHKGEYWAINAEAYDAHTAAQIGLRAVADAFAGDGYDRTDDWDADLPDLDADESGDESTDGCCIDAEPSSSRRTRSATRRDGPT</sequence>
<accession>A0A6B1IHM8</accession>
<dbReference type="InterPro" id="IPR036388">
    <property type="entry name" value="WH-like_DNA-bd_sf"/>
</dbReference>
<dbReference type="InterPro" id="IPR036390">
    <property type="entry name" value="WH_DNA-bd_sf"/>
</dbReference>
<gene>
    <name evidence="3" type="ORF">GLW36_15020</name>
</gene>
<comment type="caution">
    <text evidence="3">The sequence shown here is derived from an EMBL/GenBank/DDBJ whole genome shotgun (WGS) entry which is preliminary data.</text>
</comment>
<dbReference type="InterPro" id="IPR011991">
    <property type="entry name" value="ArsR-like_HTH"/>
</dbReference>
<evidence type="ECO:0000313" key="3">
    <source>
        <dbReference type="EMBL" id="MYL17951.1"/>
    </source>
</evidence>
<feature type="region of interest" description="Disordered" evidence="1">
    <location>
        <begin position="101"/>
        <end position="148"/>
    </location>
</feature>
<dbReference type="Pfam" id="PF12802">
    <property type="entry name" value="MarR_2"/>
    <property type="match status" value="1"/>
</dbReference>
<proteinExistence type="predicted"/>
<feature type="domain" description="HTH marR-type" evidence="2">
    <location>
        <begin position="22"/>
        <end position="66"/>
    </location>
</feature>
<reference evidence="3 4" key="1">
    <citation type="submission" date="2019-11" db="EMBL/GenBank/DDBJ databases">
        <title>Genome sequences of 17 halophilic strains isolated from different environments.</title>
        <authorList>
            <person name="Furrow R.E."/>
        </authorList>
    </citation>
    <scope>NUCLEOTIDE SEQUENCE [LARGE SCALE GENOMIC DNA]</scope>
    <source>
        <strain evidence="3 4">22517_05_Cabo</strain>
    </source>
</reference>
<dbReference type="GO" id="GO:0003700">
    <property type="term" value="F:DNA-binding transcription factor activity"/>
    <property type="evidence" value="ECO:0007669"/>
    <property type="project" value="InterPro"/>
</dbReference>
<organism evidence="3 4">
    <name type="scientific">Halorubrum distributum</name>
    <dbReference type="NCBI Taxonomy" id="29283"/>
    <lineage>
        <taxon>Archaea</taxon>
        <taxon>Methanobacteriati</taxon>
        <taxon>Methanobacteriota</taxon>
        <taxon>Stenosarchaea group</taxon>
        <taxon>Halobacteria</taxon>
        <taxon>Halobacteriales</taxon>
        <taxon>Haloferacaceae</taxon>
        <taxon>Halorubrum</taxon>
        <taxon>Halorubrum distributum group</taxon>
    </lineage>
</organism>
<feature type="compositionally biased region" description="Acidic residues" evidence="1">
    <location>
        <begin position="106"/>
        <end position="123"/>
    </location>
</feature>
<dbReference type="EMBL" id="WMEO01000037">
    <property type="protein sequence ID" value="MYL17951.1"/>
    <property type="molecule type" value="Genomic_DNA"/>
</dbReference>
<dbReference type="Proteomes" id="UP000460194">
    <property type="component" value="Unassembled WGS sequence"/>
</dbReference>